<proteinExistence type="predicted"/>
<evidence type="ECO:0000313" key="1">
    <source>
        <dbReference type="EMBL" id="KAI7844112.1"/>
    </source>
</evidence>
<dbReference type="EMBL" id="JADXDR010000033">
    <property type="protein sequence ID" value="KAI7844112.1"/>
    <property type="molecule type" value="Genomic_DNA"/>
</dbReference>
<gene>
    <name evidence="1" type="ORF">COHA_002251</name>
</gene>
<sequence>MLQVAGILEHKRPGWRGLIGSALASALLLCLLLWSGRSYLPPGSLGTSTGCGDPAGQPPFSYTGNATSAEVAAAAAAADPKPGNPAVLMSVLPLNQECFGRAASSRAPFRCPRPDVPCNPDGTPQLGLDGCFMHLPAIDSGALGMVHFVRNPWDVVVSAYWYHLQTPAPETWIDKPLSTRLGMMREAGVPAEQLQALGIGEEQAAVSYGDSLRALPEEAGVQLEFWRSAEGLYAMARQFRLLRHQPWALQLPYEGAQAAFNDTVEQIAGLFWPQHAGRIRAAAQQCDPTTWSSVQITTNNHVTAAKHSAADRQRLQGVLAGQPDIRRHLCMLAEALGYVDDPRCQQQAAAGGTAGAAATAGSA</sequence>
<dbReference type="AlphaFoldDB" id="A0AAD5DTJ6"/>
<protein>
    <submittedName>
        <fullName evidence="1">Uncharacterized protein</fullName>
    </submittedName>
</protein>
<comment type="caution">
    <text evidence="1">The sequence shown here is derived from an EMBL/GenBank/DDBJ whole genome shotgun (WGS) entry which is preliminary data.</text>
</comment>
<keyword evidence="2" id="KW-1185">Reference proteome</keyword>
<reference evidence="1" key="1">
    <citation type="submission" date="2020-11" db="EMBL/GenBank/DDBJ databases">
        <title>Chlorella ohadii genome sequencing and assembly.</title>
        <authorList>
            <person name="Murik O."/>
            <person name="Treves H."/>
            <person name="Kedem I."/>
            <person name="Shotland Y."/>
            <person name="Kaplan A."/>
        </authorList>
    </citation>
    <scope>NUCLEOTIDE SEQUENCE</scope>
    <source>
        <strain evidence="1">1</strain>
    </source>
</reference>
<name>A0AAD5DTJ6_9CHLO</name>
<accession>A0AAD5DTJ6</accession>
<evidence type="ECO:0000313" key="2">
    <source>
        <dbReference type="Proteomes" id="UP001205105"/>
    </source>
</evidence>
<dbReference type="Proteomes" id="UP001205105">
    <property type="component" value="Unassembled WGS sequence"/>
</dbReference>
<organism evidence="1 2">
    <name type="scientific">Chlorella ohadii</name>
    <dbReference type="NCBI Taxonomy" id="2649997"/>
    <lineage>
        <taxon>Eukaryota</taxon>
        <taxon>Viridiplantae</taxon>
        <taxon>Chlorophyta</taxon>
        <taxon>core chlorophytes</taxon>
        <taxon>Trebouxiophyceae</taxon>
        <taxon>Chlorellales</taxon>
        <taxon>Chlorellaceae</taxon>
        <taxon>Chlorella clade</taxon>
        <taxon>Chlorella</taxon>
    </lineage>
</organism>